<dbReference type="EMBL" id="JARJCM010000100">
    <property type="protein sequence ID" value="KAJ7029606.1"/>
    <property type="molecule type" value="Genomic_DNA"/>
</dbReference>
<evidence type="ECO:0000313" key="1">
    <source>
        <dbReference type="EMBL" id="KAJ7029606.1"/>
    </source>
</evidence>
<protein>
    <submittedName>
        <fullName evidence="1">Uncharacterized protein</fullName>
    </submittedName>
</protein>
<gene>
    <name evidence="1" type="ORF">C8F04DRAFT_1237010</name>
</gene>
<evidence type="ECO:0000313" key="2">
    <source>
        <dbReference type="Proteomes" id="UP001218188"/>
    </source>
</evidence>
<sequence>MSESSHGSRASGRARFRRTFRSRGIAVVNRGNWSRISVVSIVSVRAQRELVRINGYAKWFVGSRATSWKGSTRGGAESGFRAFDWLRAGKGVTSGIGGGNFVPG</sequence>
<accession>A0AAD6SME7</accession>
<dbReference type="Proteomes" id="UP001218188">
    <property type="component" value="Unassembled WGS sequence"/>
</dbReference>
<organism evidence="1 2">
    <name type="scientific">Mycena alexandri</name>
    <dbReference type="NCBI Taxonomy" id="1745969"/>
    <lineage>
        <taxon>Eukaryota</taxon>
        <taxon>Fungi</taxon>
        <taxon>Dikarya</taxon>
        <taxon>Basidiomycota</taxon>
        <taxon>Agaricomycotina</taxon>
        <taxon>Agaricomycetes</taxon>
        <taxon>Agaricomycetidae</taxon>
        <taxon>Agaricales</taxon>
        <taxon>Marasmiineae</taxon>
        <taxon>Mycenaceae</taxon>
        <taxon>Mycena</taxon>
    </lineage>
</organism>
<proteinExistence type="predicted"/>
<name>A0AAD6SME7_9AGAR</name>
<reference evidence="1" key="1">
    <citation type="submission" date="2023-03" db="EMBL/GenBank/DDBJ databases">
        <title>Massive genome expansion in bonnet fungi (Mycena s.s.) driven by repeated elements and novel gene families across ecological guilds.</title>
        <authorList>
            <consortium name="Lawrence Berkeley National Laboratory"/>
            <person name="Harder C.B."/>
            <person name="Miyauchi S."/>
            <person name="Viragh M."/>
            <person name="Kuo A."/>
            <person name="Thoen E."/>
            <person name="Andreopoulos B."/>
            <person name="Lu D."/>
            <person name="Skrede I."/>
            <person name="Drula E."/>
            <person name="Henrissat B."/>
            <person name="Morin E."/>
            <person name="Kohler A."/>
            <person name="Barry K."/>
            <person name="LaButti K."/>
            <person name="Morin E."/>
            <person name="Salamov A."/>
            <person name="Lipzen A."/>
            <person name="Mereny Z."/>
            <person name="Hegedus B."/>
            <person name="Baldrian P."/>
            <person name="Stursova M."/>
            <person name="Weitz H."/>
            <person name="Taylor A."/>
            <person name="Grigoriev I.V."/>
            <person name="Nagy L.G."/>
            <person name="Martin F."/>
            <person name="Kauserud H."/>
        </authorList>
    </citation>
    <scope>NUCLEOTIDE SEQUENCE</scope>
    <source>
        <strain evidence="1">CBHHK200</strain>
    </source>
</reference>
<keyword evidence="2" id="KW-1185">Reference proteome</keyword>
<comment type="caution">
    <text evidence="1">The sequence shown here is derived from an EMBL/GenBank/DDBJ whole genome shotgun (WGS) entry which is preliminary data.</text>
</comment>
<dbReference type="AlphaFoldDB" id="A0AAD6SME7"/>